<comment type="catalytic activity">
    <reaction evidence="1">
        <text>ATP + protein L-histidine = ADP + protein N-phospho-L-histidine.</text>
        <dbReference type="EC" id="2.7.13.3"/>
    </reaction>
</comment>
<comment type="caution">
    <text evidence="11">The sequence shown here is derived from an EMBL/GenBank/DDBJ whole genome shotgun (WGS) entry which is preliminary data.</text>
</comment>
<feature type="domain" description="PAC" evidence="10">
    <location>
        <begin position="360"/>
        <end position="411"/>
    </location>
</feature>
<dbReference type="InterPro" id="IPR003018">
    <property type="entry name" value="GAF"/>
</dbReference>
<dbReference type="Gene3D" id="1.10.287.130">
    <property type="match status" value="1"/>
</dbReference>
<dbReference type="InterPro" id="IPR036890">
    <property type="entry name" value="HATPase_C_sf"/>
</dbReference>
<dbReference type="SUPFAM" id="SSF47384">
    <property type="entry name" value="Homodimeric domain of signal transducing histidine kinase"/>
    <property type="match status" value="1"/>
</dbReference>
<keyword evidence="3" id="KW-0597">Phosphoprotein</keyword>
<dbReference type="GO" id="GO:0005886">
    <property type="term" value="C:plasma membrane"/>
    <property type="evidence" value="ECO:0007669"/>
    <property type="project" value="TreeGrafter"/>
</dbReference>
<dbReference type="SUPFAM" id="SSF55781">
    <property type="entry name" value="GAF domain-like"/>
    <property type="match status" value="1"/>
</dbReference>
<dbReference type="InterPro" id="IPR035965">
    <property type="entry name" value="PAS-like_dom_sf"/>
</dbReference>
<accession>A0A150R7N7</accession>
<dbReference type="Gene3D" id="3.30.450.40">
    <property type="match status" value="1"/>
</dbReference>
<evidence type="ECO:0000256" key="3">
    <source>
        <dbReference type="ARBA" id="ARBA00022553"/>
    </source>
</evidence>
<dbReference type="PROSITE" id="PS50113">
    <property type="entry name" value="PAC"/>
    <property type="match status" value="1"/>
</dbReference>
<proteinExistence type="predicted"/>
<keyword evidence="4" id="KW-0808">Transferase</keyword>
<dbReference type="Proteomes" id="UP000075635">
    <property type="component" value="Unassembled WGS sequence"/>
</dbReference>
<dbReference type="InterPro" id="IPR013656">
    <property type="entry name" value="PAS_4"/>
</dbReference>
<evidence type="ECO:0000313" key="12">
    <source>
        <dbReference type="Proteomes" id="UP000075635"/>
    </source>
</evidence>
<dbReference type="SMART" id="SM00387">
    <property type="entry name" value="HATPase_c"/>
    <property type="match status" value="1"/>
</dbReference>
<evidence type="ECO:0000256" key="1">
    <source>
        <dbReference type="ARBA" id="ARBA00000085"/>
    </source>
</evidence>
<evidence type="ECO:0000256" key="2">
    <source>
        <dbReference type="ARBA" id="ARBA00012438"/>
    </source>
</evidence>
<dbReference type="SMART" id="SM00091">
    <property type="entry name" value="PAS"/>
    <property type="match status" value="1"/>
</dbReference>
<dbReference type="InterPro" id="IPR036097">
    <property type="entry name" value="HisK_dim/P_sf"/>
</dbReference>
<evidence type="ECO:0000256" key="4">
    <source>
        <dbReference type="ARBA" id="ARBA00022679"/>
    </source>
</evidence>
<dbReference type="InterPro" id="IPR029016">
    <property type="entry name" value="GAF-like_dom_sf"/>
</dbReference>
<dbReference type="PRINTS" id="PR00344">
    <property type="entry name" value="BCTRLSENSOR"/>
</dbReference>
<dbReference type="InterPro" id="IPR005467">
    <property type="entry name" value="His_kinase_dom"/>
</dbReference>
<evidence type="ECO:0000313" key="11">
    <source>
        <dbReference type="EMBL" id="KYF76215.1"/>
    </source>
</evidence>
<dbReference type="EC" id="2.7.13.3" evidence="2"/>
<dbReference type="PROSITE" id="PS50112">
    <property type="entry name" value="PAS"/>
    <property type="match status" value="1"/>
</dbReference>
<evidence type="ECO:0000259" key="8">
    <source>
        <dbReference type="PROSITE" id="PS50109"/>
    </source>
</evidence>
<organism evidence="11 12">
    <name type="scientific">Sorangium cellulosum</name>
    <name type="common">Polyangium cellulosum</name>
    <dbReference type="NCBI Taxonomy" id="56"/>
    <lineage>
        <taxon>Bacteria</taxon>
        <taxon>Pseudomonadati</taxon>
        <taxon>Myxococcota</taxon>
        <taxon>Polyangia</taxon>
        <taxon>Polyangiales</taxon>
        <taxon>Polyangiaceae</taxon>
        <taxon>Sorangium</taxon>
    </lineage>
</organism>
<dbReference type="AlphaFoldDB" id="A0A150R7N7"/>
<feature type="domain" description="Histidine kinase" evidence="8">
    <location>
        <begin position="436"/>
        <end position="650"/>
    </location>
</feature>
<evidence type="ECO:0000259" key="10">
    <source>
        <dbReference type="PROSITE" id="PS50113"/>
    </source>
</evidence>
<name>A0A150R7N7_SORCE</name>
<keyword evidence="5 11" id="KW-0418">Kinase</keyword>
<dbReference type="InterPro" id="IPR000014">
    <property type="entry name" value="PAS"/>
</dbReference>
<reference evidence="11 12" key="1">
    <citation type="submission" date="2014-02" db="EMBL/GenBank/DDBJ databases">
        <title>The small core and large imbalanced accessory genome model reveals a collaborative survival strategy of Sorangium cellulosum strains in nature.</title>
        <authorList>
            <person name="Han K."/>
            <person name="Peng R."/>
            <person name="Blom J."/>
            <person name="Li Y.-Z."/>
        </authorList>
    </citation>
    <scope>NUCLEOTIDE SEQUENCE [LARGE SCALE GENOMIC DNA]</scope>
    <source>
        <strain evidence="11 12">So0011-07</strain>
    </source>
</reference>
<dbReference type="PANTHER" id="PTHR43047:SF72">
    <property type="entry name" value="OSMOSENSING HISTIDINE PROTEIN KINASE SLN1"/>
    <property type="match status" value="1"/>
</dbReference>
<dbReference type="SUPFAM" id="SSF55785">
    <property type="entry name" value="PYP-like sensor domain (PAS domain)"/>
    <property type="match status" value="1"/>
</dbReference>
<feature type="coiled-coil region" evidence="6">
    <location>
        <begin position="235"/>
        <end position="293"/>
    </location>
</feature>
<dbReference type="InterPro" id="IPR003661">
    <property type="entry name" value="HisK_dim/P_dom"/>
</dbReference>
<dbReference type="GO" id="GO:0000155">
    <property type="term" value="F:phosphorelay sensor kinase activity"/>
    <property type="evidence" value="ECO:0007669"/>
    <property type="project" value="InterPro"/>
</dbReference>
<dbReference type="SUPFAM" id="SSF55874">
    <property type="entry name" value="ATPase domain of HSP90 chaperone/DNA topoisomerase II/histidine kinase"/>
    <property type="match status" value="1"/>
</dbReference>
<dbReference type="SMART" id="SM00388">
    <property type="entry name" value="HisKA"/>
    <property type="match status" value="1"/>
</dbReference>
<dbReference type="SMART" id="SM00065">
    <property type="entry name" value="GAF"/>
    <property type="match status" value="1"/>
</dbReference>
<feature type="domain" description="PAS" evidence="9">
    <location>
        <begin position="287"/>
        <end position="357"/>
    </location>
</feature>
<dbReference type="EMBL" id="JEMB01003034">
    <property type="protein sequence ID" value="KYF76215.1"/>
    <property type="molecule type" value="Genomic_DNA"/>
</dbReference>
<dbReference type="FunFam" id="3.30.565.10:FF:000006">
    <property type="entry name" value="Sensor histidine kinase WalK"/>
    <property type="match status" value="1"/>
</dbReference>
<keyword evidence="6" id="KW-0175">Coiled coil</keyword>
<evidence type="ECO:0000259" key="9">
    <source>
        <dbReference type="PROSITE" id="PS50112"/>
    </source>
</evidence>
<dbReference type="InterPro" id="IPR000700">
    <property type="entry name" value="PAS-assoc_C"/>
</dbReference>
<dbReference type="Pfam" id="PF01590">
    <property type="entry name" value="GAF"/>
    <property type="match status" value="1"/>
</dbReference>
<dbReference type="Pfam" id="PF00512">
    <property type="entry name" value="HisKA"/>
    <property type="match status" value="1"/>
</dbReference>
<dbReference type="PROSITE" id="PS50109">
    <property type="entry name" value="HIS_KIN"/>
    <property type="match status" value="1"/>
</dbReference>
<protein>
    <recommendedName>
        <fullName evidence="2">histidine kinase</fullName>
        <ecNumber evidence="2">2.7.13.3</ecNumber>
    </recommendedName>
</protein>
<gene>
    <name evidence="11" type="ORF">BE17_34305</name>
</gene>
<dbReference type="InterPro" id="IPR003594">
    <property type="entry name" value="HATPase_dom"/>
</dbReference>
<dbReference type="Pfam" id="PF08448">
    <property type="entry name" value="PAS_4"/>
    <property type="match status" value="1"/>
</dbReference>
<dbReference type="Gene3D" id="3.30.450.20">
    <property type="entry name" value="PAS domain"/>
    <property type="match status" value="1"/>
</dbReference>
<feature type="compositionally biased region" description="Basic and acidic residues" evidence="7">
    <location>
        <begin position="1"/>
        <end position="10"/>
    </location>
</feature>
<dbReference type="CDD" id="cd00082">
    <property type="entry name" value="HisKA"/>
    <property type="match status" value="1"/>
</dbReference>
<feature type="region of interest" description="Disordered" evidence="7">
    <location>
        <begin position="1"/>
        <end position="73"/>
    </location>
</feature>
<sequence length="671" mass="73612">MRTGTDEHTEPGALVVDHARRPGLGEPAPSERAESAGLGPHGAAPGCPPEQRTDDLGTKTSSPGSGRRTRSSAVAIDIPTDIARKWQEMTDLLAEILRVPAALIMRVEPPEIVVCISSESKANPYEPDERARLDTGLYCETVMKTRMPLLVPDALKDEQWKSNPDIKLGMISYLGFPIAWPTGDIFGTICVLDDRANQYSKTYQTLVAQCRDVIEVDLKSIFVFDARLTEEARAKERLGQQVAERTAELSRANAQLRHKIAEHEQTEAALRKVAEERRRAEEALRTSQELLRAIIDSSTAIVSVKDIEGRYILVNRRFEELFGVSREAIVGKSDHDVFSREHAEALRAFDQRALLAGTALEDEEVMPQDDGVHTYLAIKFPLRDAAGVPYAVGGISTDITERKKIEAERALLLEDEQRARAAAEAAVRMRDDFVSIASHELYTPIAGLKLAVQGLMREATTLPAGAERLAGMAERQCRRLVRLIEDLLDVTRIQAGKIELKLGDVDLRALSQEVVEDFDVELKQAGSTVIWRADAPVVGMWDRARLEQVVTNLVLNAIKYGRGTPIEISVAAEGEMAKLVVADRGIGIDASRVPYIFERFERGVSAQHYGGLGLGLYISHRIVIAHGGSIRVESELGAGAAFIVDLPLRRRPHALPTEVSPPAGGPDEPAG</sequence>
<evidence type="ECO:0000256" key="6">
    <source>
        <dbReference type="SAM" id="Coils"/>
    </source>
</evidence>
<dbReference type="NCBIfam" id="TIGR00229">
    <property type="entry name" value="sensory_box"/>
    <property type="match status" value="1"/>
</dbReference>
<dbReference type="Gene3D" id="3.30.565.10">
    <property type="entry name" value="Histidine kinase-like ATPase, C-terminal domain"/>
    <property type="match status" value="1"/>
</dbReference>
<dbReference type="CDD" id="cd00075">
    <property type="entry name" value="HATPase"/>
    <property type="match status" value="1"/>
</dbReference>
<dbReference type="PANTHER" id="PTHR43047">
    <property type="entry name" value="TWO-COMPONENT HISTIDINE PROTEIN KINASE"/>
    <property type="match status" value="1"/>
</dbReference>
<evidence type="ECO:0000256" key="5">
    <source>
        <dbReference type="ARBA" id="ARBA00022777"/>
    </source>
</evidence>
<evidence type="ECO:0000256" key="7">
    <source>
        <dbReference type="SAM" id="MobiDB-lite"/>
    </source>
</evidence>
<dbReference type="InterPro" id="IPR004358">
    <property type="entry name" value="Sig_transdc_His_kin-like_C"/>
</dbReference>
<dbReference type="GO" id="GO:0009927">
    <property type="term" value="F:histidine phosphotransfer kinase activity"/>
    <property type="evidence" value="ECO:0007669"/>
    <property type="project" value="TreeGrafter"/>
</dbReference>
<dbReference type="Pfam" id="PF02518">
    <property type="entry name" value="HATPase_c"/>
    <property type="match status" value="1"/>
</dbReference>
<dbReference type="CDD" id="cd00130">
    <property type="entry name" value="PAS"/>
    <property type="match status" value="1"/>
</dbReference>